<evidence type="ECO:0000313" key="2">
    <source>
        <dbReference type="EMBL" id="ASF45484.1"/>
    </source>
</evidence>
<accession>A0A1Z4BW07</accession>
<dbReference type="EMBL" id="CP022129">
    <property type="protein sequence ID" value="ASF45484.1"/>
    <property type="molecule type" value="Genomic_DNA"/>
</dbReference>
<dbReference type="RefSeq" id="WP_088618366.1">
    <property type="nucleotide sequence ID" value="NZ_CP022129.1"/>
</dbReference>
<keyword evidence="3" id="KW-1185">Reference proteome</keyword>
<reference evidence="2 3" key="1">
    <citation type="submission" date="2017-06" db="EMBL/GenBank/DDBJ databases">
        <title>Genome Sequencing of the methanotroph Methylovulum psychrotolerants str. HV10-M2 isolated from a high-altitude environment.</title>
        <authorList>
            <person name="Mateos-Rivera A."/>
        </authorList>
    </citation>
    <scope>NUCLEOTIDE SEQUENCE [LARGE SCALE GENOMIC DNA]</scope>
    <source>
        <strain evidence="2 3">HV10_M2</strain>
    </source>
</reference>
<sequence length="99" mass="11034">MSTLSEQVISLSYRYVSKGSKEISKPVTKDGSEHIEYVPSQVVSEYFALVFQPAKGKNLDGILYPSSVHSGGRNLVLFPSERTFEPIFDQVGFLSGWML</sequence>
<dbReference type="Pfam" id="PF08808">
    <property type="entry name" value="RES"/>
    <property type="match status" value="1"/>
</dbReference>
<proteinExistence type="predicted"/>
<evidence type="ECO:0000259" key="1">
    <source>
        <dbReference type="Pfam" id="PF08808"/>
    </source>
</evidence>
<evidence type="ECO:0000313" key="3">
    <source>
        <dbReference type="Proteomes" id="UP000197019"/>
    </source>
</evidence>
<protein>
    <recommendedName>
        <fullName evidence="1">RES domain-containing protein</fullName>
    </recommendedName>
</protein>
<dbReference type="Proteomes" id="UP000197019">
    <property type="component" value="Chromosome"/>
</dbReference>
<name>A0A1Z4BW07_9GAMM</name>
<dbReference type="KEGG" id="mpsy:CEK71_05050"/>
<gene>
    <name evidence="2" type="ORF">CEK71_05050</name>
</gene>
<dbReference type="AlphaFoldDB" id="A0A1Z4BW07"/>
<organism evidence="2 3">
    <name type="scientific">Methylovulum psychrotolerans</name>
    <dbReference type="NCBI Taxonomy" id="1704499"/>
    <lineage>
        <taxon>Bacteria</taxon>
        <taxon>Pseudomonadati</taxon>
        <taxon>Pseudomonadota</taxon>
        <taxon>Gammaproteobacteria</taxon>
        <taxon>Methylococcales</taxon>
        <taxon>Methylococcaceae</taxon>
        <taxon>Methylovulum</taxon>
    </lineage>
</organism>
<dbReference type="OrthoDB" id="648213at2"/>
<feature type="domain" description="RES" evidence="1">
    <location>
        <begin position="28"/>
        <end position="82"/>
    </location>
</feature>
<dbReference type="InterPro" id="IPR014914">
    <property type="entry name" value="RES_dom"/>
</dbReference>